<sequence>MAVEQNAAQKSLFAALYCEEQSDIVEDFTTRGRGRDRNLPLPSLLFLEQDLLWDDEELRSLFRKEREIKIESETSVHRETRFFSFEKSSRRVDPQNQ</sequence>
<name>A0AAW2S3B3_SESRA</name>
<reference evidence="1" key="1">
    <citation type="submission" date="2020-06" db="EMBL/GenBank/DDBJ databases">
        <authorList>
            <person name="Li T."/>
            <person name="Hu X."/>
            <person name="Zhang T."/>
            <person name="Song X."/>
            <person name="Zhang H."/>
            <person name="Dai N."/>
            <person name="Sheng W."/>
            <person name="Hou X."/>
            <person name="Wei L."/>
        </authorList>
    </citation>
    <scope>NUCLEOTIDE SEQUENCE</scope>
    <source>
        <strain evidence="1">G02</strain>
        <tissue evidence="1">Leaf</tissue>
    </source>
</reference>
<accession>A0AAW2S3B3</accession>
<reference evidence="1" key="2">
    <citation type="journal article" date="2024" name="Plant">
        <title>Genomic evolution and insights into agronomic trait innovations of Sesamum species.</title>
        <authorList>
            <person name="Miao H."/>
            <person name="Wang L."/>
            <person name="Qu L."/>
            <person name="Liu H."/>
            <person name="Sun Y."/>
            <person name="Le M."/>
            <person name="Wang Q."/>
            <person name="Wei S."/>
            <person name="Zheng Y."/>
            <person name="Lin W."/>
            <person name="Duan Y."/>
            <person name="Cao H."/>
            <person name="Xiong S."/>
            <person name="Wang X."/>
            <person name="Wei L."/>
            <person name="Li C."/>
            <person name="Ma Q."/>
            <person name="Ju M."/>
            <person name="Zhao R."/>
            <person name="Li G."/>
            <person name="Mu C."/>
            <person name="Tian Q."/>
            <person name="Mei H."/>
            <person name="Zhang T."/>
            <person name="Gao T."/>
            <person name="Zhang H."/>
        </authorList>
    </citation>
    <scope>NUCLEOTIDE SEQUENCE</scope>
    <source>
        <strain evidence="1">G02</strain>
    </source>
</reference>
<proteinExistence type="predicted"/>
<dbReference type="EMBL" id="JACGWJ010000011">
    <property type="protein sequence ID" value="KAL0387035.1"/>
    <property type="molecule type" value="Genomic_DNA"/>
</dbReference>
<gene>
    <name evidence="1" type="ORF">Sradi_2585300</name>
</gene>
<evidence type="ECO:0000313" key="1">
    <source>
        <dbReference type="EMBL" id="KAL0387035.1"/>
    </source>
</evidence>
<organism evidence="1">
    <name type="scientific">Sesamum radiatum</name>
    <name type="common">Black benniseed</name>
    <dbReference type="NCBI Taxonomy" id="300843"/>
    <lineage>
        <taxon>Eukaryota</taxon>
        <taxon>Viridiplantae</taxon>
        <taxon>Streptophyta</taxon>
        <taxon>Embryophyta</taxon>
        <taxon>Tracheophyta</taxon>
        <taxon>Spermatophyta</taxon>
        <taxon>Magnoliopsida</taxon>
        <taxon>eudicotyledons</taxon>
        <taxon>Gunneridae</taxon>
        <taxon>Pentapetalae</taxon>
        <taxon>asterids</taxon>
        <taxon>lamiids</taxon>
        <taxon>Lamiales</taxon>
        <taxon>Pedaliaceae</taxon>
        <taxon>Sesamum</taxon>
    </lineage>
</organism>
<comment type="caution">
    <text evidence="1">The sequence shown here is derived from an EMBL/GenBank/DDBJ whole genome shotgun (WGS) entry which is preliminary data.</text>
</comment>
<dbReference type="AlphaFoldDB" id="A0AAW2S3B3"/>
<protein>
    <submittedName>
        <fullName evidence="1">Uncharacterized protein</fullName>
    </submittedName>
</protein>